<organism evidence="1">
    <name type="scientific">hot springs metagenome</name>
    <dbReference type="NCBI Taxonomy" id="433727"/>
    <lineage>
        <taxon>unclassified sequences</taxon>
        <taxon>metagenomes</taxon>
        <taxon>ecological metagenomes</taxon>
    </lineage>
</organism>
<gene>
    <name evidence="1" type="ORF">A45J_1351</name>
</gene>
<proteinExistence type="predicted"/>
<name>A0A5J4L1H1_9ZZZZ</name>
<dbReference type="AlphaFoldDB" id="A0A5J4L1H1"/>
<reference evidence="1" key="1">
    <citation type="submission" date="2019-10" db="EMBL/GenBank/DDBJ databases">
        <title>Metagenomic sequencing of thiosulfate-disproportionating enrichment culture.</title>
        <authorList>
            <person name="Umezawa K."/>
            <person name="Kojima H."/>
            <person name="Fukui M."/>
        </authorList>
    </citation>
    <scope>NUCLEOTIDE SEQUENCE</scope>
    <source>
        <strain evidence="1">45J</strain>
    </source>
</reference>
<accession>A0A5J4L1H1</accession>
<sequence length="43" mass="4903">MKSVDEFGERIVRIDEEIFPEIIIPSRKVTEITTPSASLPDNE</sequence>
<dbReference type="EMBL" id="BLAB01000001">
    <property type="protein sequence ID" value="GER93603.1"/>
    <property type="molecule type" value="Genomic_DNA"/>
</dbReference>
<protein>
    <submittedName>
        <fullName evidence="1">Uncharacterized protein</fullName>
    </submittedName>
</protein>
<evidence type="ECO:0000313" key="1">
    <source>
        <dbReference type="EMBL" id="GER93603.1"/>
    </source>
</evidence>
<comment type="caution">
    <text evidence="1">The sequence shown here is derived from an EMBL/GenBank/DDBJ whole genome shotgun (WGS) entry which is preliminary data.</text>
</comment>